<feature type="transmembrane region" description="Helical" evidence="1">
    <location>
        <begin position="36"/>
        <end position="60"/>
    </location>
</feature>
<evidence type="ECO:0000313" key="6">
    <source>
        <dbReference type="Proteomes" id="UP000261166"/>
    </source>
</evidence>
<evidence type="ECO:0000256" key="1">
    <source>
        <dbReference type="SAM" id="Phobius"/>
    </source>
</evidence>
<dbReference type="EMBL" id="QVLU01000019">
    <property type="protein sequence ID" value="RGE68680.1"/>
    <property type="molecule type" value="Genomic_DNA"/>
</dbReference>
<dbReference type="Proteomes" id="UP000260812">
    <property type="component" value="Unassembled WGS sequence"/>
</dbReference>
<evidence type="ECO:0000313" key="4">
    <source>
        <dbReference type="EMBL" id="RGE68680.1"/>
    </source>
</evidence>
<dbReference type="EMBL" id="QVLV01000010">
    <property type="protein sequence ID" value="RGE58753.1"/>
    <property type="molecule type" value="Genomic_DNA"/>
</dbReference>
<evidence type="ECO:0000313" key="3">
    <source>
        <dbReference type="EMBL" id="RGE58753.1"/>
    </source>
</evidence>
<dbReference type="InterPro" id="IPR025588">
    <property type="entry name" value="YcxB-like_C"/>
</dbReference>
<dbReference type="GeneID" id="86056101"/>
<keyword evidence="1" id="KW-0472">Membrane</keyword>
<proteinExistence type="predicted"/>
<accession>A0A3E3INM6</accession>
<comment type="caution">
    <text evidence="4">The sequence shown here is derived from an EMBL/GenBank/DDBJ whole genome shotgun (WGS) entry which is preliminary data.</text>
</comment>
<dbReference type="Proteomes" id="UP000261166">
    <property type="component" value="Unassembled WGS sequence"/>
</dbReference>
<keyword evidence="1" id="KW-0812">Transmembrane</keyword>
<organism evidence="4 6">
    <name type="scientific">Eisenbergiella massiliensis</name>
    <dbReference type="NCBI Taxonomy" id="1720294"/>
    <lineage>
        <taxon>Bacteria</taxon>
        <taxon>Bacillati</taxon>
        <taxon>Bacillota</taxon>
        <taxon>Clostridia</taxon>
        <taxon>Lachnospirales</taxon>
        <taxon>Lachnospiraceae</taxon>
        <taxon>Eisenbergiella</taxon>
    </lineage>
</organism>
<dbReference type="OrthoDB" id="9792641at2"/>
<name>A0A3E3INM6_9FIRM</name>
<dbReference type="Pfam" id="PF14317">
    <property type="entry name" value="YcxB"/>
    <property type="match status" value="1"/>
</dbReference>
<keyword evidence="1" id="KW-1133">Transmembrane helix</keyword>
<evidence type="ECO:0000313" key="5">
    <source>
        <dbReference type="Proteomes" id="UP000260812"/>
    </source>
</evidence>
<feature type="domain" description="YcxB-like C-terminal" evidence="2">
    <location>
        <begin position="88"/>
        <end position="137"/>
    </location>
</feature>
<sequence length="159" mass="17831">MEVEFDVKIDSGVLYDYMLHHTYTSFAGVVGTTVGALMLVAFGMTGHIIYLIAGLVILLYQPGSLFLKAKQQALTNPAFKQPLHYKMTEEGVEVSQGEATEFQKWEDMVKAVSTARSIVLYTTRINASIFPRRDLKDNLSKAVEMISTHMPPKKVNIRM</sequence>
<dbReference type="GeneID" id="97988166"/>
<dbReference type="RefSeq" id="WP_021638934.1">
    <property type="nucleotide sequence ID" value="NZ_CALBAU010000391.1"/>
</dbReference>
<keyword evidence="5" id="KW-1185">Reference proteome</keyword>
<evidence type="ECO:0000259" key="2">
    <source>
        <dbReference type="Pfam" id="PF14317"/>
    </source>
</evidence>
<reference evidence="4 6" key="1">
    <citation type="submission" date="2018-08" db="EMBL/GenBank/DDBJ databases">
        <title>A genome reference for cultivated species of the human gut microbiota.</title>
        <authorList>
            <person name="Zou Y."/>
            <person name="Xue W."/>
            <person name="Luo G."/>
        </authorList>
    </citation>
    <scope>NUCLEOTIDE SEQUENCE [LARGE SCALE GENOMIC DNA]</scope>
    <source>
        <strain evidence="4 6">AF26-4BH</strain>
        <strain evidence="3">TF05-5AC</strain>
    </source>
</reference>
<gene>
    <name evidence="4" type="ORF">DWY69_19680</name>
    <name evidence="3" type="ORF">DXC51_15165</name>
</gene>
<dbReference type="AlphaFoldDB" id="A0A3E3INM6"/>
<protein>
    <submittedName>
        <fullName evidence="4">YcxB family protein</fullName>
    </submittedName>
</protein>